<accession>A0ABR6B0Y5</accession>
<dbReference type="Proteomes" id="UP000517315">
    <property type="component" value="Unassembled WGS sequence"/>
</dbReference>
<evidence type="ECO:0000313" key="2">
    <source>
        <dbReference type="Proteomes" id="UP000517315"/>
    </source>
</evidence>
<proteinExistence type="predicted"/>
<evidence type="ECO:0000313" key="1">
    <source>
        <dbReference type="EMBL" id="MBA8917794.1"/>
    </source>
</evidence>
<reference evidence="1 2" key="1">
    <citation type="submission" date="2020-08" db="EMBL/GenBank/DDBJ databases">
        <title>Functional genomics of gut bacteria from endangered species of beetles.</title>
        <authorList>
            <person name="Carlos-Shanley C."/>
        </authorList>
    </citation>
    <scope>NUCLEOTIDE SEQUENCE [LARGE SCALE GENOMIC DNA]</scope>
    <source>
        <strain evidence="1 2">S00152</strain>
    </source>
</reference>
<protein>
    <submittedName>
        <fullName evidence="1">Nicotinamide mononucleotide (NMN) deamidase PncC</fullName>
    </submittedName>
</protein>
<sequence length="29" mass="3310">MAKRYKLKERDNQVMGIAFTGIRSPEGGR</sequence>
<keyword evidence="2" id="KW-1185">Reference proteome</keyword>
<dbReference type="EMBL" id="JACJIG010000002">
    <property type="protein sequence ID" value="MBA8917794.1"/>
    <property type="molecule type" value="Genomic_DNA"/>
</dbReference>
<name>A0ABR6B0Y5_9BACI</name>
<comment type="caution">
    <text evidence="1">The sequence shown here is derived from an EMBL/GenBank/DDBJ whole genome shotgun (WGS) entry which is preliminary data.</text>
</comment>
<gene>
    <name evidence="1" type="ORF">HNP39_001515</name>
</gene>
<organism evidence="1 2">
    <name type="scientific">Bacillus aerius</name>
    <dbReference type="NCBI Taxonomy" id="293388"/>
    <lineage>
        <taxon>Bacteria</taxon>
        <taxon>Bacillati</taxon>
        <taxon>Bacillota</taxon>
        <taxon>Bacilli</taxon>
        <taxon>Bacillales</taxon>
        <taxon>Bacillaceae</taxon>
        <taxon>Bacillus</taxon>
    </lineage>
</organism>